<name>H7FT16_FLAFP</name>
<evidence type="ECO:0000313" key="1">
    <source>
        <dbReference type="EMBL" id="EIA08713.1"/>
    </source>
</evidence>
<dbReference type="RefSeq" id="WP_007138612.1">
    <property type="nucleotide sequence ID" value="NZ_AHKF01000018.1"/>
</dbReference>
<comment type="caution">
    <text evidence="1">The sequence shown here is derived from an EMBL/GenBank/DDBJ whole genome shotgun (WGS) entry which is preliminary data.</text>
</comment>
<accession>H7FT16</accession>
<proteinExistence type="predicted"/>
<dbReference type="PATRIC" id="fig|1086011.3.peg.2384"/>
<gene>
    <name evidence="1" type="ORF">HJ01_02435</name>
</gene>
<keyword evidence="2" id="KW-1185">Reference proteome</keyword>
<dbReference type="OrthoDB" id="1339084at2"/>
<dbReference type="AlphaFoldDB" id="H7FT16"/>
<sequence>MKNFWNWFLDNQHSFKNLINETSQNQSYIIYWIKQNLNYYCRELDFMIVFPKTSTDRFELIITANGNPEYFKQVIDLMDNAPVLKTWKFTASIDSKETIEKRINKLEHPLIIQDINLKQD</sequence>
<reference evidence="1 2" key="1">
    <citation type="journal article" date="2014" name="Acta Crystallogr. D">
        <title>Structure-based characterization and antifreeze properties of a hyperactive ice-binding protein from the Antarctic bacterium Flavobacterium frigoris PS1.</title>
        <authorList>
            <person name="Do H."/>
            <person name="Kim S.J."/>
            <person name="Kim H.J."/>
            <person name="Lee J.H."/>
        </authorList>
    </citation>
    <scope>NUCLEOTIDE SEQUENCE [LARGE SCALE GENOMIC DNA]</scope>
    <source>
        <strain evidence="1 2">PS1</strain>
    </source>
</reference>
<organism evidence="1 2">
    <name type="scientific">Flavobacterium frigoris (strain PS1)</name>
    <dbReference type="NCBI Taxonomy" id="1086011"/>
    <lineage>
        <taxon>Bacteria</taxon>
        <taxon>Pseudomonadati</taxon>
        <taxon>Bacteroidota</taxon>
        <taxon>Flavobacteriia</taxon>
        <taxon>Flavobacteriales</taxon>
        <taxon>Flavobacteriaceae</taxon>
        <taxon>Flavobacterium</taxon>
    </lineage>
</organism>
<dbReference type="Proteomes" id="UP000005566">
    <property type="component" value="Unassembled WGS sequence"/>
</dbReference>
<dbReference type="EMBL" id="AHKF01000018">
    <property type="protein sequence ID" value="EIA08713.1"/>
    <property type="molecule type" value="Genomic_DNA"/>
</dbReference>
<evidence type="ECO:0000313" key="2">
    <source>
        <dbReference type="Proteomes" id="UP000005566"/>
    </source>
</evidence>
<protein>
    <submittedName>
        <fullName evidence="1">Uncharacterized protein</fullName>
    </submittedName>
</protein>
<dbReference type="eggNOG" id="ENOG5033MA6">
    <property type="taxonomic scope" value="Bacteria"/>
</dbReference>